<dbReference type="InterPro" id="IPR036457">
    <property type="entry name" value="PPM-type-like_dom_sf"/>
</dbReference>
<keyword evidence="2" id="KW-1133">Transmembrane helix</keyword>
<dbReference type="Pfam" id="PF07228">
    <property type="entry name" value="SpoIIE"/>
    <property type="match status" value="1"/>
</dbReference>
<sequence length="716" mass="75367">MPRRLLLRISDGVRAGQGRPLALPLAVVLALALGLWPDVDGPLPAARLALFDAYQTHLPRERLSAPVQIIAIDEAALKEYGQWPWPRVRLTELVARVAAQRPLAIGLDILMPEADNTSPEALAARMLPGRVRDELSQLTPYDQLLAAQLRAAPVVLGVAGFEAPTPGASDALRLWPIRLHGATAGAGAGAAAAAALPVIRFLQAMSSLPSLQAAAQGQGLLSVRLEKGVVRRVPLVGAVGGALAPSMSMELLRVATGGAALEIDADADGVRSVSVGDLRVPTQPDGAVWVNFSAPAMDRYISALDLMRGGIDPAALQNRIVIVALTGLGLSDFKTNARGDLMPGVDTHAQLIESFFDGAFLQRPAWMRWAEVLALLVLCLPAAWLLPRLRLRVGVPVAVAAGAALFCVGGLLFARSGLLFDAAGVAIGYVVVCLSLLSGMLAAAVRERQQSERALQMARVAAAKTAGELDAARRIQMATLPQPETAFPGERRFAVGALLEPARQVGGDLYDFFMLDKDRVFFMVGDVSGKGLPASLFMVVAKALAKSIALRSDADMASIMYVVNQELVRENPEMLFVTSVAGILDAASGEVVLCNAGHDAPRLIGVDGGVRALLPAGGPPLCVMDDFEYPVQRYRLQAGECLCLATDGIGEAMNEAGDLYGNARLDRLLAGAAVDALIGTPAAVVQAVRDDVRLHVGTAEASDDLTLLVLRWNGPA</sequence>
<protein>
    <submittedName>
        <fullName evidence="5">CHASE2 domain-containing protein</fullName>
    </submittedName>
</protein>
<keyword evidence="2" id="KW-0812">Transmembrane</keyword>
<comment type="caution">
    <text evidence="5">The sequence shown here is derived from an EMBL/GenBank/DDBJ whole genome shotgun (WGS) entry which is preliminary data.</text>
</comment>
<keyword evidence="2" id="KW-0472">Membrane</keyword>
<dbReference type="SMART" id="SM01080">
    <property type="entry name" value="CHASE2"/>
    <property type="match status" value="1"/>
</dbReference>
<feature type="transmembrane region" description="Helical" evidence="2">
    <location>
        <begin position="426"/>
        <end position="445"/>
    </location>
</feature>
<dbReference type="InterPro" id="IPR001932">
    <property type="entry name" value="PPM-type_phosphatase-like_dom"/>
</dbReference>
<feature type="transmembrane region" description="Helical" evidence="2">
    <location>
        <begin position="366"/>
        <end position="386"/>
    </location>
</feature>
<evidence type="ECO:0000259" key="4">
    <source>
        <dbReference type="SMART" id="SM01080"/>
    </source>
</evidence>
<dbReference type="SMART" id="SM00331">
    <property type="entry name" value="PP2C_SIG"/>
    <property type="match status" value="1"/>
</dbReference>
<organism evidence="5 6">
    <name type="scientific">Duganella aceris</name>
    <dbReference type="NCBI Taxonomy" id="2703883"/>
    <lineage>
        <taxon>Bacteria</taxon>
        <taxon>Pseudomonadati</taxon>
        <taxon>Pseudomonadota</taxon>
        <taxon>Betaproteobacteria</taxon>
        <taxon>Burkholderiales</taxon>
        <taxon>Oxalobacteraceae</taxon>
        <taxon>Telluria group</taxon>
        <taxon>Duganella</taxon>
    </lineage>
</organism>
<evidence type="ECO:0000256" key="2">
    <source>
        <dbReference type="SAM" id="Phobius"/>
    </source>
</evidence>
<dbReference type="Pfam" id="PF05226">
    <property type="entry name" value="CHASE2"/>
    <property type="match status" value="1"/>
</dbReference>
<reference evidence="5 6" key="1">
    <citation type="submission" date="2020-01" db="EMBL/GenBank/DDBJ databases">
        <authorList>
            <person name="Lee S.D."/>
        </authorList>
    </citation>
    <scope>NUCLEOTIDE SEQUENCE [LARGE SCALE GENOMIC DNA]</scope>
    <source>
        <strain evidence="5 6">SAP-35</strain>
    </source>
</reference>
<gene>
    <name evidence="5" type="ORF">GW587_23150</name>
</gene>
<keyword evidence="1" id="KW-0378">Hydrolase</keyword>
<evidence type="ECO:0000259" key="3">
    <source>
        <dbReference type="SMART" id="SM00331"/>
    </source>
</evidence>
<dbReference type="InterPro" id="IPR052016">
    <property type="entry name" value="Bact_Sigma-Reg"/>
</dbReference>
<dbReference type="PANTHER" id="PTHR43156:SF2">
    <property type="entry name" value="STAGE II SPORULATION PROTEIN E"/>
    <property type="match status" value="1"/>
</dbReference>
<dbReference type="Gene3D" id="3.60.40.10">
    <property type="entry name" value="PPM-type phosphatase domain"/>
    <property type="match status" value="1"/>
</dbReference>
<accession>A0ABX0FR66</accession>
<dbReference type="EMBL" id="JAADJT010000011">
    <property type="protein sequence ID" value="NGZ87146.1"/>
    <property type="molecule type" value="Genomic_DNA"/>
</dbReference>
<feature type="transmembrane region" description="Helical" evidence="2">
    <location>
        <begin position="393"/>
        <end position="414"/>
    </location>
</feature>
<dbReference type="Proteomes" id="UP000666369">
    <property type="component" value="Unassembled WGS sequence"/>
</dbReference>
<name>A0ABX0FR66_9BURK</name>
<keyword evidence="6" id="KW-1185">Reference proteome</keyword>
<proteinExistence type="predicted"/>
<dbReference type="InterPro" id="IPR007890">
    <property type="entry name" value="CHASE2"/>
</dbReference>
<dbReference type="SUPFAM" id="SSF81606">
    <property type="entry name" value="PP2C-like"/>
    <property type="match status" value="1"/>
</dbReference>
<feature type="domain" description="CHASE2" evidence="4">
    <location>
        <begin position="43"/>
        <end position="382"/>
    </location>
</feature>
<reference evidence="6" key="2">
    <citation type="submission" date="2023-07" db="EMBL/GenBank/DDBJ databases">
        <title>Duganella aceri sp. nov., isolated from tree sap.</title>
        <authorList>
            <person name="Kim I.S."/>
        </authorList>
    </citation>
    <scope>NUCLEOTIDE SEQUENCE [LARGE SCALE GENOMIC DNA]</scope>
    <source>
        <strain evidence="6">SAP-35</strain>
    </source>
</reference>
<evidence type="ECO:0000313" key="6">
    <source>
        <dbReference type="Proteomes" id="UP000666369"/>
    </source>
</evidence>
<evidence type="ECO:0000256" key="1">
    <source>
        <dbReference type="ARBA" id="ARBA00022801"/>
    </source>
</evidence>
<dbReference type="PANTHER" id="PTHR43156">
    <property type="entry name" value="STAGE II SPORULATION PROTEIN E-RELATED"/>
    <property type="match status" value="1"/>
</dbReference>
<feature type="domain" description="PPM-type phosphatase" evidence="3">
    <location>
        <begin position="490"/>
        <end position="712"/>
    </location>
</feature>
<evidence type="ECO:0000313" key="5">
    <source>
        <dbReference type="EMBL" id="NGZ87146.1"/>
    </source>
</evidence>